<accession>A0A0M4CN02</accession>
<keyword evidence="1" id="KW-0812">Transmembrane</keyword>
<proteinExistence type="predicted"/>
<keyword evidence="3" id="KW-1185">Reference proteome</keyword>
<feature type="transmembrane region" description="Helical" evidence="1">
    <location>
        <begin position="62"/>
        <end position="80"/>
    </location>
</feature>
<dbReference type="PATRIC" id="fig|931089.4.peg.411"/>
<feature type="transmembrane region" description="Helical" evidence="1">
    <location>
        <begin position="298"/>
        <end position="318"/>
    </location>
</feature>
<evidence type="ECO:0000256" key="1">
    <source>
        <dbReference type="SAM" id="Phobius"/>
    </source>
</evidence>
<gene>
    <name evidence="2" type="ORF">CDES_02025</name>
</gene>
<keyword evidence="1" id="KW-0472">Membrane</keyword>
<name>A0A0M4CN02_9CORY</name>
<dbReference type="STRING" id="931089.CDES_02025"/>
<dbReference type="Proteomes" id="UP000068067">
    <property type="component" value="Chromosome"/>
</dbReference>
<feature type="transmembrane region" description="Helical" evidence="1">
    <location>
        <begin position="181"/>
        <end position="213"/>
    </location>
</feature>
<feature type="transmembrane region" description="Helical" evidence="1">
    <location>
        <begin position="324"/>
        <end position="347"/>
    </location>
</feature>
<protein>
    <submittedName>
        <fullName evidence="2">Putative membrane protein</fullName>
    </submittedName>
</protein>
<reference evidence="2 3" key="1">
    <citation type="submission" date="2014-08" db="EMBL/GenBank/DDBJ databases">
        <title>Complete genome sequence of Corynebacterium deserti GIMN1.010 (=DSM 45689), isolated from desert sand in western China.</title>
        <authorList>
            <person name="Ruckert C."/>
            <person name="Albersmeier A."/>
            <person name="Kalinowski J."/>
        </authorList>
    </citation>
    <scope>NUCLEOTIDE SEQUENCE [LARGE SCALE GENOMIC DNA]</scope>
    <source>
        <strain evidence="2 3">GIMN1.010</strain>
    </source>
</reference>
<evidence type="ECO:0000313" key="2">
    <source>
        <dbReference type="EMBL" id="ALC04867.1"/>
    </source>
</evidence>
<dbReference type="KEGG" id="cdx:CDES_02025"/>
<evidence type="ECO:0000313" key="3">
    <source>
        <dbReference type="Proteomes" id="UP000068067"/>
    </source>
</evidence>
<feature type="transmembrane region" description="Helical" evidence="1">
    <location>
        <begin position="37"/>
        <end position="56"/>
    </location>
</feature>
<dbReference type="AlphaFoldDB" id="A0A0M4CN02"/>
<feature type="transmembrane region" description="Helical" evidence="1">
    <location>
        <begin position="220"/>
        <end position="237"/>
    </location>
</feature>
<keyword evidence="1" id="KW-1133">Transmembrane helix</keyword>
<feature type="transmembrane region" description="Helical" evidence="1">
    <location>
        <begin position="6"/>
        <end position="25"/>
    </location>
</feature>
<dbReference type="EMBL" id="CP009220">
    <property type="protein sequence ID" value="ALC04867.1"/>
    <property type="molecule type" value="Genomic_DNA"/>
</dbReference>
<feature type="transmembrane region" description="Helical" evidence="1">
    <location>
        <begin position="257"/>
        <end position="277"/>
    </location>
</feature>
<feature type="transmembrane region" description="Helical" evidence="1">
    <location>
        <begin position="92"/>
        <end position="112"/>
    </location>
</feature>
<organism evidence="2 3">
    <name type="scientific">Corynebacterium deserti GIMN1.010</name>
    <dbReference type="NCBI Taxonomy" id="931089"/>
    <lineage>
        <taxon>Bacteria</taxon>
        <taxon>Bacillati</taxon>
        <taxon>Actinomycetota</taxon>
        <taxon>Actinomycetes</taxon>
        <taxon>Mycobacteriales</taxon>
        <taxon>Corynebacteriaceae</taxon>
        <taxon>Corynebacterium</taxon>
    </lineage>
</organism>
<sequence length="370" mass="41329">MSVSPLIEGPVRLAGYLLLLLALILRFPQQKADATPVIFIVIGFLFAVIQDIFWPLPSPLQVLGTHVLFFSGLALGWVVARRIPVSRIEKALAFWAFAFAFCSLVGVAIYTFTPSIVHALPSYGYQGTTHHTIGISNLLVYPDGLVVNRNSGIASEPGLFQMVLNLGVAAMLRFPKENFDAFWFFKLGVIGFAIFTTRSTMGLAVFCFLILIGALRSKRLIFGLALSIFLTWEAIWLEATYQQENKLMGSEAFAGRFLPMQTIFSEFITQPLGVGIARYNAQYIEMNWGSFDSFSQVLIRYGFPLALVLSFLLLRSLFETPLSVIVIALTLASQPIWATPLVAYFYFCRRNTSEIKKDQPIAKYQVRSSL</sequence>